<gene>
    <name evidence="2" type="ORF">HD556DRAFT_1539567</name>
</gene>
<evidence type="ECO:0000313" key="3">
    <source>
        <dbReference type="Proteomes" id="UP000719766"/>
    </source>
</evidence>
<dbReference type="InterPro" id="IPR024983">
    <property type="entry name" value="CHAT_dom"/>
</dbReference>
<protein>
    <recommendedName>
        <fullName evidence="1">CHAT domain-containing protein</fullName>
    </recommendedName>
</protein>
<evidence type="ECO:0000259" key="1">
    <source>
        <dbReference type="Pfam" id="PF12770"/>
    </source>
</evidence>
<reference evidence="2" key="1">
    <citation type="journal article" date="2020" name="New Phytol.">
        <title>Comparative genomics reveals dynamic genome evolution in host specialist ectomycorrhizal fungi.</title>
        <authorList>
            <person name="Lofgren L.A."/>
            <person name="Nguyen N.H."/>
            <person name="Vilgalys R."/>
            <person name="Ruytinx J."/>
            <person name="Liao H.L."/>
            <person name="Branco S."/>
            <person name="Kuo A."/>
            <person name="LaButti K."/>
            <person name="Lipzen A."/>
            <person name="Andreopoulos W."/>
            <person name="Pangilinan J."/>
            <person name="Riley R."/>
            <person name="Hundley H."/>
            <person name="Na H."/>
            <person name="Barry K."/>
            <person name="Grigoriev I.V."/>
            <person name="Stajich J.E."/>
            <person name="Kennedy P.G."/>
        </authorList>
    </citation>
    <scope>NUCLEOTIDE SEQUENCE</scope>
    <source>
        <strain evidence="2">S12</strain>
    </source>
</reference>
<proteinExistence type="predicted"/>
<comment type="caution">
    <text evidence="2">The sequence shown here is derived from an EMBL/GenBank/DDBJ whole genome shotgun (WGS) entry which is preliminary data.</text>
</comment>
<feature type="domain" description="CHAT" evidence="1">
    <location>
        <begin position="64"/>
        <end position="128"/>
    </location>
</feature>
<dbReference type="AlphaFoldDB" id="A0A9P7AC63"/>
<name>A0A9P7AC63_9AGAM</name>
<accession>A0A9P7AC63</accession>
<dbReference type="Pfam" id="PF12770">
    <property type="entry name" value="CHAT"/>
    <property type="match status" value="1"/>
</dbReference>
<sequence>MLLVPSGDTNVAVLLPTYGQFIGCFHSFESRGCEVRFDVKGGVGGDACHYKRYCESKGILRVRIHVAAGLQFAGVKSVVGTLWKVNDDTVQRLVEAFYKNICGDGTMNSKRAARALHQAVRSLAEDKVNPIPLDQRIVFMHIGV</sequence>
<evidence type="ECO:0000313" key="2">
    <source>
        <dbReference type="EMBL" id="KAG1786427.1"/>
    </source>
</evidence>
<dbReference type="GeneID" id="64603482"/>
<dbReference type="OrthoDB" id="9991317at2759"/>
<dbReference type="EMBL" id="JABBWE010000092">
    <property type="protein sequence ID" value="KAG1786427.1"/>
    <property type="molecule type" value="Genomic_DNA"/>
</dbReference>
<dbReference type="RefSeq" id="XP_041153868.1">
    <property type="nucleotide sequence ID" value="XM_041309718.1"/>
</dbReference>
<organism evidence="2 3">
    <name type="scientific">Suillus plorans</name>
    <dbReference type="NCBI Taxonomy" id="116603"/>
    <lineage>
        <taxon>Eukaryota</taxon>
        <taxon>Fungi</taxon>
        <taxon>Dikarya</taxon>
        <taxon>Basidiomycota</taxon>
        <taxon>Agaricomycotina</taxon>
        <taxon>Agaricomycetes</taxon>
        <taxon>Agaricomycetidae</taxon>
        <taxon>Boletales</taxon>
        <taxon>Suillineae</taxon>
        <taxon>Suillaceae</taxon>
        <taxon>Suillus</taxon>
    </lineage>
</organism>
<keyword evidence="3" id="KW-1185">Reference proteome</keyword>
<dbReference type="Proteomes" id="UP000719766">
    <property type="component" value="Unassembled WGS sequence"/>
</dbReference>